<keyword evidence="2" id="KW-1185">Reference proteome</keyword>
<reference evidence="1 2" key="1">
    <citation type="submission" date="2023-02" db="EMBL/GenBank/DDBJ databases">
        <authorList>
            <person name="Maleckis M."/>
        </authorList>
    </citation>
    <scope>NUCLEOTIDE SEQUENCE [LARGE SCALE GENOMIC DNA]</scope>
    <source>
        <strain evidence="1 2">P8-A2</strain>
    </source>
</reference>
<protein>
    <recommendedName>
        <fullName evidence="3">Helix-turn-helix of DDE superfamily endonuclease</fullName>
    </recommendedName>
</protein>
<accession>A0ABU3UDE4</accession>
<organism evidence="1 2">
    <name type="scientific">Streptomyces mirabilis</name>
    <dbReference type="NCBI Taxonomy" id="68239"/>
    <lineage>
        <taxon>Bacteria</taxon>
        <taxon>Bacillati</taxon>
        <taxon>Actinomycetota</taxon>
        <taxon>Actinomycetes</taxon>
        <taxon>Kitasatosporales</taxon>
        <taxon>Streptomycetaceae</taxon>
        <taxon>Streptomyces</taxon>
    </lineage>
</organism>
<evidence type="ECO:0000313" key="2">
    <source>
        <dbReference type="Proteomes" id="UP001257627"/>
    </source>
</evidence>
<sequence>MPTKFTPAGDHSELAHQCRLELSTQTLTFLTGLLSAQPKKIRSRWRKRPAGRIAGIVPAALRHDQRLADLAGGNGLSRTTVDRWLKEMIDLLAARAPGWSGRRRKSPGRVAASS</sequence>
<evidence type="ECO:0000313" key="1">
    <source>
        <dbReference type="EMBL" id="MDU8991952.1"/>
    </source>
</evidence>
<dbReference type="RefSeq" id="WP_097287854.1">
    <property type="nucleotide sequence ID" value="NZ_CP107955.1"/>
</dbReference>
<dbReference type="Proteomes" id="UP001257627">
    <property type="component" value="Unassembled WGS sequence"/>
</dbReference>
<proteinExistence type="predicted"/>
<name>A0ABU3UDE4_9ACTN</name>
<comment type="caution">
    <text evidence="1">The sequence shown here is derived from an EMBL/GenBank/DDBJ whole genome shotgun (WGS) entry which is preliminary data.</text>
</comment>
<dbReference type="EMBL" id="JARAKF010000001">
    <property type="protein sequence ID" value="MDU8991952.1"/>
    <property type="molecule type" value="Genomic_DNA"/>
</dbReference>
<evidence type="ECO:0008006" key="3">
    <source>
        <dbReference type="Google" id="ProtNLM"/>
    </source>
</evidence>
<gene>
    <name evidence="1" type="ORF">PU648_06095</name>
</gene>